<feature type="signal peptide" evidence="3">
    <location>
        <begin position="1"/>
        <end position="23"/>
    </location>
</feature>
<feature type="compositionally biased region" description="Low complexity" evidence="1">
    <location>
        <begin position="170"/>
        <end position="190"/>
    </location>
</feature>
<dbReference type="GeneID" id="6069511"/>
<protein>
    <submittedName>
        <fullName evidence="4">Predicted protein</fullName>
    </submittedName>
</protein>
<accession>B0CNL7</accession>
<sequence length="703" mass="73973">MGRNLRNPLLPLLAFCHVAPVHARFTKTTCWSGQNTYCIQQNAAGAWCLIPDASRSLVTTSCTGTTSYTDIDFVTVLEVHLAQGLSVAYYNGIGNSLLGGADYPIPSNPGVIRLCASGQAGDGSDQTICVNALADNTFGGGPYCQVIRGQKNVTDGCYSSNVVVHSPSSIISSPGSVSTSSPGSSNSGPSYTPAYASGAQSLKSMLHMILPSSRLRVFGLLMSLLVASSWIPSTHARFTQTTCWADQCIQQNSFGTWCYIPNSAPLRTTSCTGTNPANADMASVMEAHLSQGLSIAFYNGVDNAFLGGANFSVPANPGIMRMAVKSPAPSMTLATAVEGASSSGVIYTPATTHASHALSLGAFDSNRWRFLFVLPSLPLSNLIPGKFPVPCDVREIRKTLYKGSTLDGRGFSIGAFLAIGGRAPREEQFPLEPSRESLAEGLCSSLSTLRSMFMRRVLRSILTLKLLASCYVAPLHARFTQTTCWTGEKTECIQQNTRGSWCYVPTSGLTTATTCTGSSADFASVLEAHLAQGLSVAYYSGIDNALLGGGDYSIPSNPGVIRLCVSGRSGDENPQTLCVNALADNAFGNHPYCQVIRGQENVTDGCYAPVVAAHSPSSVVSGSPSTGSSGPISTSAHASGARPLFHGGSLFPVATFAMILPFTYEGLAFLILSLVTSFRVPSNHARSTPTTRSGNQSIYSTET</sequence>
<keyword evidence="3" id="KW-0732">Signal</keyword>
<dbReference type="RefSeq" id="XP_001874158.1">
    <property type="nucleotide sequence ID" value="XM_001874123.1"/>
</dbReference>
<gene>
    <name evidence="4" type="ORF">LACBIDRAFT_291799</name>
</gene>
<dbReference type="OrthoDB" id="2966769at2759"/>
<dbReference type="AlphaFoldDB" id="B0CNL7"/>
<proteinExistence type="predicted"/>
<feature type="region of interest" description="Disordered" evidence="1">
    <location>
        <begin position="170"/>
        <end position="192"/>
    </location>
</feature>
<name>B0CNL7_LACBS</name>
<evidence type="ECO:0000313" key="5">
    <source>
        <dbReference type="Proteomes" id="UP000001194"/>
    </source>
</evidence>
<feature type="chain" id="PRO_5002748804" evidence="3">
    <location>
        <begin position="24"/>
        <end position="703"/>
    </location>
</feature>
<keyword evidence="2" id="KW-0472">Membrane</keyword>
<evidence type="ECO:0000256" key="3">
    <source>
        <dbReference type="SAM" id="SignalP"/>
    </source>
</evidence>
<keyword evidence="5" id="KW-1185">Reference proteome</keyword>
<dbReference type="KEGG" id="lbc:LACBIDRAFT_291799"/>
<keyword evidence="2" id="KW-1133">Transmembrane helix</keyword>
<feature type="region of interest" description="Disordered" evidence="1">
    <location>
        <begin position="682"/>
        <end position="703"/>
    </location>
</feature>
<reference evidence="4 5" key="1">
    <citation type="journal article" date="2008" name="Nature">
        <title>The genome of Laccaria bicolor provides insights into mycorrhizal symbiosis.</title>
        <authorList>
            <person name="Martin F."/>
            <person name="Aerts A."/>
            <person name="Ahren D."/>
            <person name="Brun A."/>
            <person name="Danchin E.G.J."/>
            <person name="Duchaussoy F."/>
            <person name="Gibon J."/>
            <person name="Kohler A."/>
            <person name="Lindquist E."/>
            <person name="Pereda V."/>
            <person name="Salamov A."/>
            <person name="Shapiro H.J."/>
            <person name="Wuyts J."/>
            <person name="Blaudez D."/>
            <person name="Buee M."/>
            <person name="Brokstein P."/>
            <person name="Canbaeck B."/>
            <person name="Cohen D."/>
            <person name="Courty P.E."/>
            <person name="Coutinho P.M."/>
            <person name="Delaruelle C."/>
            <person name="Detter J.C."/>
            <person name="Deveau A."/>
            <person name="DiFazio S."/>
            <person name="Duplessis S."/>
            <person name="Fraissinet-Tachet L."/>
            <person name="Lucic E."/>
            <person name="Frey-Klett P."/>
            <person name="Fourrey C."/>
            <person name="Feussner I."/>
            <person name="Gay G."/>
            <person name="Grimwood J."/>
            <person name="Hoegger P.J."/>
            <person name="Jain P."/>
            <person name="Kilaru S."/>
            <person name="Labbe J."/>
            <person name="Lin Y.C."/>
            <person name="Legue V."/>
            <person name="Le Tacon F."/>
            <person name="Marmeisse R."/>
            <person name="Melayah D."/>
            <person name="Montanini B."/>
            <person name="Muratet M."/>
            <person name="Nehls U."/>
            <person name="Niculita-Hirzel H."/>
            <person name="Oudot-Le Secq M.P."/>
            <person name="Peter M."/>
            <person name="Quesneville H."/>
            <person name="Rajashekar B."/>
            <person name="Reich M."/>
            <person name="Rouhier N."/>
            <person name="Schmutz J."/>
            <person name="Yin T."/>
            <person name="Chalot M."/>
            <person name="Henrissat B."/>
            <person name="Kuees U."/>
            <person name="Lucas S."/>
            <person name="Van de Peer Y."/>
            <person name="Podila G.K."/>
            <person name="Polle A."/>
            <person name="Pukkila P.J."/>
            <person name="Richardson P.M."/>
            <person name="Rouze P."/>
            <person name="Sanders I.R."/>
            <person name="Stajich J.E."/>
            <person name="Tunlid A."/>
            <person name="Tuskan G."/>
            <person name="Grigoriev I.V."/>
        </authorList>
    </citation>
    <scope>NUCLEOTIDE SEQUENCE [LARGE SCALE GENOMIC DNA]</scope>
    <source>
        <strain evidence="5">S238N-H82 / ATCC MYA-4686</strain>
    </source>
</reference>
<keyword evidence="2" id="KW-0812">Transmembrane</keyword>
<dbReference type="Proteomes" id="UP000001194">
    <property type="component" value="Unassembled WGS sequence"/>
</dbReference>
<dbReference type="InParanoid" id="B0CNL7"/>
<organism evidence="5">
    <name type="scientific">Laccaria bicolor (strain S238N-H82 / ATCC MYA-4686)</name>
    <name type="common">Bicoloured deceiver</name>
    <name type="synonym">Laccaria laccata var. bicolor</name>
    <dbReference type="NCBI Taxonomy" id="486041"/>
    <lineage>
        <taxon>Eukaryota</taxon>
        <taxon>Fungi</taxon>
        <taxon>Dikarya</taxon>
        <taxon>Basidiomycota</taxon>
        <taxon>Agaricomycotina</taxon>
        <taxon>Agaricomycetes</taxon>
        <taxon>Agaricomycetidae</taxon>
        <taxon>Agaricales</taxon>
        <taxon>Agaricineae</taxon>
        <taxon>Hydnangiaceae</taxon>
        <taxon>Laccaria</taxon>
    </lineage>
</organism>
<evidence type="ECO:0000256" key="1">
    <source>
        <dbReference type="SAM" id="MobiDB-lite"/>
    </source>
</evidence>
<dbReference type="HOGENOM" id="CLU_392344_0_0_1"/>
<feature type="transmembrane region" description="Helical" evidence="2">
    <location>
        <begin position="650"/>
        <end position="676"/>
    </location>
</feature>
<dbReference type="EMBL" id="DS547091">
    <property type="protein sequence ID" value="EDR15950.1"/>
    <property type="molecule type" value="Genomic_DNA"/>
</dbReference>
<evidence type="ECO:0000313" key="4">
    <source>
        <dbReference type="EMBL" id="EDR15950.1"/>
    </source>
</evidence>
<evidence type="ECO:0000256" key="2">
    <source>
        <dbReference type="SAM" id="Phobius"/>
    </source>
</evidence>